<accession>A0AA39I149</accession>
<sequence>MEMTSSWKPWVAVGDGRMLQTQNDKKKSQEELDRKKLIRERVNMAVRSRMRRLTDKEYEERREKRRIYHRLWRNSLTGEKREAFLAKKRERGRRIRESYSDERKKANNRADSLKRKGSAKRLASNAARVERLKKKREEKRRLKEEEEREALELEQAIKEMEKQHHHEDYLKRKGSAKRLVSNAARVERLKKQLEEKRKLIKEEEWKALELELAIEEMKKQHDDSDSDSGISSLY</sequence>
<feature type="compositionally biased region" description="Basic and acidic residues" evidence="1">
    <location>
        <begin position="95"/>
        <end position="105"/>
    </location>
</feature>
<feature type="region of interest" description="Disordered" evidence="1">
    <location>
        <begin position="14"/>
        <end position="35"/>
    </location>
</feature>
<protein>
    <submittedName>
        <fullName evidence="2">Uncharacterized protein</fullName>
    </submittedName>
</protein>
<feature type="region of interest" description="Disordered" evidence="1">
    <location>
        <begin position="87"/>
        <end position="127"/>
    </location>
</feature>
<proteinExistence type="predicted"/>
<keyword evidence="3" id="KW-1185">Reference proteome</keyword>
<reference evidence="2" key="1">
    <citation type="submission" date="2023-06" db="EMBL/GenBank/DDBJ databases">
        <title>Genomic analysis of the entomopathogenic nematode Steinernema hermaphroditum.</title>
        <authorList>
            <person name="Schwarz E.M."/>
            <person name="Heppert J.K."/>
            <person name="Baniya A."/>
            <person name="Schwartz H.T."/>
            <person name="Tan C.-H."/>
            <person name="Antoshechkin I."/>
            <person name="Sternberg P.W."/>
            <person name="Goodrich-Blair H."/>
            <person name="Dillman A.R."/>
        </authorList>
    </citation>
    <scope>NUCLEOTIDE SEQUENCE</scope>
    <source>
        <strain evidence="2">PS9179</strain>
        <tissue evidence="2">Whole animal</tissue>
    </source>
</reference>
<gene>
    <name evidence="2" type="ORF">QR680_012163</name>
</gene>
<comment type="caution">
    <text evidence="2">The sequence shown here is derived from an EMBL/GenBank/DDBJ whole genome shotgun (WGS) entry which is preliminary data.</text>
</comment>
<evidence type="ECO:0000313" key="3">
    <source>
        <dbReference type="Proteomes" id="UP001175271"/>
    </source>
</evidence>
<evidence type="ECO:0000256" key="1">
    <source>
        <dbReference type="SAM" id="MobiDB-lite"/>
    </source>
</evidence>
<organism evidence="2 3">
    <name type="scientific">Steinernema hermaphroditum</name>
    <dbReference type="NCBI Taxonomy" id="289476"/>
    <lineage>
        <taxon>Eukaryota</taxon>
        <taxon>Metazoa</taxon>
        <taxon>Ecdysozoa</taxon>
        <taxon>Nematoda</taxon>
        <taxon>Chromadorea</taxon>
        <taxon>Rhabditida</taxon>
        <taxon>Tylenchina</taxon>
        <taxon>Panagrolaimomorpha</taxon>
        <taxon>Strongyloidoidea</taxon>
        <taxon>Steinernematidae</taxon>
        <taxon>Steinernema</taxon>
    </lineage>
</organism>
<feature type="compositionally biased region" description="Basic and acidic residues" evidence="1">
    <location>
        <begin position="23"/>
        <end position="35"/>
    </location>
</feature>
<dbReference type="Proteomes" id="UP001175271">
    <property type="component" value="Unassembled WGS sequence"/>
</dbReference>
<name>A0AA39I149_9BILA</name>
<dbReference type="AlphaFoldDB" id="A0AA39I149"/>
<evidence type="ECO:0000313" key="2">
    <source>
        <dbReference type="EMBL" id="KAK0415868.1"/>
    </source>
</evidence>
<dbReference type="EMBL" id="JAUCMV010000002">
    <property type="protein sequence ID" value="KAK0415868.1"/>
    <property type="molecule type" value="Genomic_DNA"/>
</dbReference>